<dbReference type="GO" id="GO:0005886">
    <property type="term" value="C:plasma membrane"/>
    <property type="evidence" value="ECO:0007669"/>
    <property type="project" value="TreeGrafter"/>
</dbReference>
<feature type="transmembrane region" description="Helical" evidence="5">
    <location>
        <begin position="192"/>
        <end position="212"/>
    </location>
</feature>
<dbReference type="PROSITE" id="PS50885">
    <property type="entry name" value="HAMP"/>
    <property type="match status" value="1"/>
</dbReference>
<evidence type="ECO:0000256" key="2">
    <source>
        <dbReference type="ARBA" id="ARBA00022481"/>
    </source>
</evidence>
<proteinExistence type="inferred from homology"/>
<dbReference type="CDD" id="cd19411">
    <property type="entry name" value="MCP2201-like_sensor"/>
    <property type="match status" value="1"/>
</dbReference>
<dbReference type="PANTHER" id="PTHR43531:SF14">
    <property type="entry name" value="METHYL-ACCEPTING CHEMOTAXIS PROTEIN I-RELATED"/>
    <property type="match status" value="1"/>
</dbReference>
<dbReference type="Pfam" id="PF12729">
    <property type="entry name" value="4HB_MCP_1"/>
    <property type="match status" value="1"/>
</dbReference>
<dbReference type="PRINTS" id="PR00260">
    <property type="entry name" value="CHEMTRNSDUCR"/>
</dbReference>
<dbReference type="InterPro" id="IPR024478">
    <property type="entry name" value="HlyB_4HB_MCP"/>
</dbReference>
<keyword evidence="2" id="KW-0488">Methylation</keyword>
<dbReference type="PROSITE" id="PS50111">
    <property type="entry name" value="CHEMOTAXIS_TRANSDUC_2"/>
    <property type="match status" value="1"/>
</dbReference>
<gene>
    <name evidence="8" type="primary">trg_9</name>
    <name evidence="8" type="ORF">GAK35_04064</name>
</gene>
<dbReference type="InterPro" id="IPR047347">
    <property type="entry name" value="YvaQ-like_sensor"/>
</dbReference>
<dbReference type="InterPro" id="IPR004089">
    <property type="entry name" value="MCPsignal_dom"/>
</dbReference>
<dbReference type="CDD" id="cd11386">
    <property type="entry name" value="MCP_signal"/>
    <property type="match status" value="1"/>
</dbReference>
<comment type="similarity">
    <text evidence="3">Belongs to the methyl-accepting chemotaxis (MCP) protein family.</text>
</comment>
<dbReference type="InterPro" id="IPR051310">
    <property type="entry name" value="MCP_chemotaxis"/>
</dbReference>
<keyword evidence="4" id="KW-0807">Transducer</keyword>
<dbReference type="Gene3D" id="1.10.287.950">
    <property type="entry name" value="Methyl-accepting chemotaxis protein"/>
    <property type="match status" value="1"/>
</dbReference>
<dbReference type="EMBL" id="WNDX01000198">
    <property type="protein sequence ID" value="KAF1036530.1"/>
    <property type="molecule type" value="Genomic_DNA"/>
</dbReference>
<evidence type="ECO:0000259" key="6">
    <source>
        <dbReference type="PROSITE" id="PS50111"/>
    </source>
</evidence>
<keyword evidence="5" id="KW-0812">Transmembrane</keyword>
<dbReference type="Pfam" id="PF00015">
    <property type="entry name" value="MCPsignal"/>
    <property type="match status" value="1"/>
</dbReference>
<dbReference type="CDD" id="cd06225">
    <property type="entry name" value="HAMP"/>
    <property type="match status" value="1"/>
</dbReference>
<comment type="caution">
    <text evidence="8">The sequence shown here is derived from an EMBL/GenBank/DDBJ whole genome shotgun (WGS) entry which is preliminary data.</text>
</comment>
<evidence type="ECO:0000256" key="1">
    <source>
        <dbReference type="ARBA" id="ARBA00004370"/>
    </source>
</evidence>
<feature type="domain" description="Methyl-accepting transducer" evidence="6">
    <location>
        <begin position="271"/>
        <end position="500"/>
    </location>
</feature>
<evidence type="ECO:0000313" key="8">
    <source>
        <dbReference type="EMBL" id="KAF1036530.1"/>
    </source>
</evidence>
<protein>
    <submittedName>
        <fullName evidence="8">Methyl-accepting chemotaxis protein III</fullName>
    </submittedName>
</protein>
<dbReference type="GO" id="GO:0007165">
    <property type="term" value="P:signal transduction"/>
    <property type="evidence" value="ECO:0007669"/>
    <property type="project" value="UniProtKB-KW"/>
</dbReference>
<dbReference type="AlphaFoldDB" id="A0A7V8FT25"/>
<reference evidence="9" key="1">
    <citation type="journal article" date="2020" name="MBio">
        <title>Horizontal gene transfer to a defensive symbiont with a reduced genome amongst a multipartite beetle microbiome.</title>
        <authorList>
            <person name="Waterworth S.C."/>
            <person name="Florez L.V."/>
            <person name="Rees E.R."/>
            <person name="Hertweck C."/>
            <person name="Kaltenpoth M."/>
            <person name="Kwan J.C."/>
        </authorList>
    </citation>
    <scope>NUCLEOTIDE SEQUENCE [LARGE SCALE GENOMIC DNA]</scope>
</reference>
<dbReference type="Pfam" id="PF00672">
    <property type="entry name" value="HAMP"/>
    <property type="match status" value="1"/>
</dbReference>
<evidence type="ECO:0000256" key="3">
    <source>
        <dbReference type="ARBA" id="ARBA00029447"/>
    </source>
</evidence>
<dbReference type="FunFam" id="1.10.287.950:FF:000001">
    <property type="entry name" value="Methyl-accepting chemotaxis sensory transducer"/>
    <property type="match status" value="1"/>
</dbReference>
<dbReference type="SMART" id="SM00283">
    <property type="entry name" value="MA"/>
    <property type="match status" value="1"/>
</dbReference>
<evidence type="ECO:0000313" key="9">
    <source>
        <dbReference type="Proteomes" id="UP000462435"/>
    </source>
</evidence>
<accession>A0A7V8FT25</accession>
<name>A0A7V8FT25_9BURK</name>
<keyword evidence="5" id="KW-0472">Membrane</keyword>
<feature type="domain" description="HAMP" evidence="7">
    <location>
        <begin position="214"/>
        <end position="266"/>
    </location>
</feature>
<dbReference type="GO" id="GO:0004888">
    <property type="term" value="F:transmembrane signaling receptor activity"/>
    <property type="evidence" value="ECO:0007669"/>
    <property type="project" value="InterPro"/>
</dbReference>
<dbReference type="PANTHER" id="PTHR43531">
    <property type="entry name" value="PROTEIN ICFG"/>
    <property type="match status" value="1"/>
</dbReference>
<dbReference type="SUPFAM" id="SSF58104">
    <property type="entry name" value="Methyl-accepting chemotaxis protein (MCP) signaling domain"/>
    <property type="match status" value="1"/>
</dbReference>
<dbReference type="InterPro" id="IPR003660">
    <property type="entry name" value="HAMP_dom"/>
</dbReference>
<sequence>MKNLKIGHKLGLGFATLLILLMLVSAFGLHSLAQMNARVEYLTDVDEAKLLSLTRVRFGITLRALAARNLVLVTEPEHQKLDLEVLAEGQKAIDDSLGMLGKLLKDPATPPEELKMMEKLRALEARYLPIATEIVRLATSGKPDAARDMLGKDCMPLLREVIAHIEKFRQVMGVDSRTHAEATEEEYSLAKWTMLSIALADLVLGIIIATMLTRAIARPLQEAVEVAHKVSSGDLRSRIEVRSRDEMGQLMSALKEMNDNLAGMVGQVRRGTDTIAVASGEIKSGNMDLSARTERQASSLEETASAMEELTSTVKQNADNARQARRMAESASDFAAKGGEVVGRVVHTMDSISESSRKVVDIIGVIDGIAFQTNILALNAAVEAARAGEQGRGFAVVATEVRSLAQRSAAAAKEIKSLIDDSVSKVTVGADLVNEAGSTMKEVVTGIKNVSNIMQEITSASEEQTVGIEQVNQAIVLLDETTQQNAALVEQAAAAAASMQEQTGNLARVVSVFRLGDGEFKSAETAPLEYKVGARLPIDDAPVKMLAHSG</sequence>
<dbReference type="GO" id="GO:0006935">
    <property type="term" value="P:chemotaxis"/>
    <property type="evidence" value="ECO:0007669"/>
    <property type="project" value="InterPro"/>
</dbReference>
<evidence type="ECO:0000256" key="5">
    <source>
        <dbReference type="SAM" id="Phobius"/>
    </source>
</evidence>
<organism evidence="8 9">
    <name type="scientific">Herbaspirillum frisingense</name>
    <dbReference type="NCBI Taxonomy" id="92645"/>
    <lineage>
        <taxon>Bacteria</taxon>
        <taxon>Pseudomonadati</taxon>
        <taxon>Pseudomonadota</taxon>
        <taxon>Betaproteobacteria</taxon>
        <taxon>Burkholderiales</taxon>
        <taxon>Oxalobacteraceae</taxon>
        <taxon>Herbaspirillum</taxon>
    </lineage>
</organism>
<comment type="subcellular location">
    <subcellularLocation>
        <location evidence="1">Membrane</location>
    </subcellularLocation>
</comment>
<evidence type="ECO:0000256" key="4">
    <source>
        <dbReference type="PROSITE-ProRule" id="PRU00284"/>
    </source>
</evidence>
<dbReference type="Proteomes" id="UP000462435">
    <property type="component" value="Unassembled WGS sequence"/>
</dbReference>
<keyword evidence="5" id="KW-1133">Transmembrane helix</keyword>
<evidence type="ECO:0000259" key="7">
    <source>
        <dbReference type="PROSITE" id="PS50885"/>
    </source>
</evidence>
<dbReference type="InterPro" id="IPR004090">
    <property type="entry name" value="Chemotax_Me-accpt_rcpt"/>
</dbReference>
<dbReference type="SMART" id="SM00304">
    <property type="entry name" value="HAMP"/>
    <property type="match status" value="1"/>
</dbReference>